<gene>
    <name evidence="2" type="ORF">UC35_05610</name>
</gene>
<evidence type="ECO:0000256" key="1">
    <source>
        <dbReference type="SAM" id="SignalP"/>
    </source>
</evidence>
<protein>
    <recommendedName>
        <fullName evidence="4">Transporter</fullName>
    </recommendedName>
</protein>
<accession>A0A127JR82</accession>
<evidence type="ECO:0000313" key="3">
    <source>
        <dbReference type="Proteomes" id="UP000070433"/>
    </source>
</evidence>
<sequence>MPSLLFTRRRAPVVLFALLAAGQACAQSRAVMEPAPGVQVSYERQGPEDAAAPPGRFDGAVATPAGTLRTTVRAVPSEEHGFQRGDTSFELSNSILGGQLQLRELQAGGTAAVWSAPLGAGLAAQTQSEWTPVRSGQALQLQQELDGGHIAKALLSSSKTSTAQGSQWDLEVAKVSGFSRWNAGFQGADNSYVSASGGAEPRAGVRLGTQLPIFSQSRTELRYTRQLNWHAEEPVSSVMLSTSFDLPLRASLATAVETDADARHKASVTLTVPLEAR</sequence>
<dbReference type="AlphaFoldDB" id="A0A127JR82"/>
<feature type="signal peptide" evidence="1">
    <location>
        <begin position="1"/>
        <end position="26"/>
    </location>
</feature>
<dbReference type="OrthoDB" id="8882904at2"/>
<feature type="chain" id="PRO_5007449480" description="Transporter" evidence="1">
    <location>
        <begin position="27"/>
        <end position="277"/>
    </location>
</feature>
<name>A0A127JR82_9BURK</name>
<keyword evidence="1" id="KW-0732">Signal</keyword>
<keyword evidence="3" id="KW-1185">Reference proteome</keyword>
<dbReference type="Proteomes" id="UP000070433">
    <property type="component" value="Chromosome"/>
</dbReference>
<dbReference type="EMBL" id="CP010951">
    <property type="protein sequence ID" value="AMO22469.1"/>
    <property type="molecule type" value="Genomic_DNA"/>
</dbReference>
<evidence type="ECO:0000313" key="2">
    <source>
        <dbReference type="EMBL" id="AMO22469.1"/>
    </source>
</evidence>
<organism evidence="2 3">
    <name type="scientific">Ramlibacter tataouinensis</name>
    <dbReference type="NCBI Taxonomy" id="94132"/>
    <lineage>
        <taxon>Bacteria</taxon>
        <taxon>Pseudomonadati</taxon>
        <taxon>Pseudomonadota</taxon>
        <taxon>Betaproteobacteria</taxon>
        <taxon>Burkholderiales</taxon>
        <taxon>Comamonadaceae</taxon>
        <taxon>Ramlibacter</taxon>
    </lineage>
</organism>
<evidence type="ECO:0008006" key="4">
    <source>
        <dbReference type="Google" id="ProtNLM"/>
    </source>
</evidence>
<proteinExistence type="predicted"/>
<dbReference type="RefSeq" id="WP_061497012.1">
    <property type="nucleotide sequence ID" value="NZ_CP010951.1"/>
</dbReference>
<reference evidence="2 3" key="1">
    <citation type="journal article" date="2014" name="Int. J. Syst. Evol. Microbiol.">
        <title>Ramlibacter solisilvae sp. nov., isolated from forest soil, and emended description of the genus Ramlibacter.</title>
        <authorList>
            <person name="Lee H.J."/>
            <person name="Lee S.H."/>
            <person name="Lee S.S."/>
            <person name="Lee J.S."/>
            <person name="Kim Y."/>
            <person name="Kim S.C."/>
            <person name="Jeon C.O."/>
        </authorList>
    </citation>
    <scope>NUCLEOTIDE SEQUENCE [LARGE SCALE GENOMIC DNA]</scope>
    <source>
        <strain evidence="2 3">5-10</strain>
    </source>
</reference>